<keyword evidence="1" id="KW-0479">Metal-binding</keyword>
<accession>A0ABQ5S4N5</accession>
<evidence type="ECO:0000313" key="6">
    <source>
        <dbReference type="EMBL" id="GLI64463.1"/>
    </source>
</evidence>
<dbReference type="CDD" id="cd09212">
    <property type="entry name" value="PUB"/>
    <property type="match status" value="1"/>
</dbReference>
<dbReference type="InterPro" id="IPR043145">
    <property type="entry name" value="Znf_ZZ_sf"/>
</dbReference>
<feature type="domain" description="C2H2-type" evidence="5">
    <location>
        <begin position="337"/>
        <end position="357"/>
    </location>
</feature>
<name>A0ABQ5S4N5_9CHLO</name>
<organism evidence="6 7">
    <name type="scientific">Volvox africanus</name>
    <dbReference type="NCBI Taxonomy" id="51714"/>
    <lineage>
        <taxon>Eukaryota</taxon>
        <taxon>Viridiplantae</taxon>
        <taxon>Chlorophyta</taxon>
        <taxon>core chlorophytes</taxon>
        <taxon>Chlorophyceae</taxon>
        <taxon>CS clade</taxon>
        <taxon>Chlamydomonadales</taxon>
        <taxon>Volvocaceae</taxon>
        <taxon>Volvox</taxon>
    </lineage>
</organism>
<evidence type="ECO:0000256" key="4">
    <source>
        <dbReference type="SAM" id="MobiDB-lite"/>
    </source>
</evidence>
<evidence type="ECO:0000259" key="5">
    <source>
        <dbReference type="PROSITE" id="PS00028"/>
    </source>
</evidence>
<dbReference type="InterPro" id="IPR018997">
    <property type="entry name" value="PUB_domain"/>
</dbReference>
<evidence type="ECO:0000256" key="1">
    <source>
        <dbReference type="ARBA" id="ARBA00022723"/>
    </source>
</evidence>
<dbReference type="SUPFAM" id="SSF143503">
    <property type="entry name" value="PUG domain-like"/>
    <property type="match status" value="1"/>
</dbReference>
<dbReference type="Gene3D" id="1.20.58.2190">
    <property type="match status" value="1"/>
</dbReference>
<dbReference type="InterPro" id="IPR036339">
    <property type="entry name" value="PUB-like_dom_sf"/>
</dbReference>
<reference evidence="6 7" key="1">
    <citation type="journal article" date="2023" name="IScience">
        <title>Expanded male sex-determining region conserved during the evolution of homothallism in the green alga Volvox.</title>
        <authorList>
            <person name="Yamamoto K."/>
            <person name="Matsuzaki R."/>
            <person name="Mahakham W."/>
            <person name="Heman W."/>
            <person name="Sekimoto H."/>
            <person name="Kawachi M."/>
            <person name="Minakuchi Y."/>
            <person name="Toyoda A."/>
            <person name="Nozaki H."/>
        </authorList>
    </citation>
    <scope>NUCLEOTIDE SEQUENCE [LARGE SCALE GENOMIC DNA]</scope>
    <source>
        <strain evidence="6 7">NIES-4468</strain>
    </source>
</reference>
<evidence type="ECO:0000256" key="3">
    <source>
        <dbReference type="ARBA" id="ARBA00022833"/>
    </source>
</evidence>
<gene>
    <name evidence="6" type="ORF">VaNZ11_007735</name>
</gene>
<feature type="region of interest" description="Disordered" evidence="4">
    <location>
        <begin position="355"/>
        <end position="374"/>
    </location>
</feature>
<dbReference type="EMBL" id="BSDZ01000019">
    <property type="protein sequence ID" value="GLI64463.1"/>
    <property type="molecule type" value="Genomic_DNA"/>
</dbReference>
<dbReference type="InterPro" id="IPR013087">
    <property type="entry name" value="Znf_C2H2_type"/>
</dbReference>
<dbReference type="Pfam" id="PF09409">
    <property type="entry name" value="PUB"/>
    <property type="match status" value="1"/>
</dbReference>
<evidence type="ECO:0000256" key="2">
    <source>
        <dbReference type="ARBA" id="ARBA00022771"/>
    </source>
</evidence>
<keyword evidence="7" id="KW-1185">Reference proteome</keyword>
<proteinExistence type="predicted"/>
<dbReference type="Gene3D" id="3.30.60.90">
    <property type="match status" value="1"/>
</dbReference>
<feature type="region of interest" description="Disordered" evidence="4">
    <location>
        <begin position="265"/>
        <end position="284"/>
    </location>
</feature>
<protein>
    <recommendedName>
        <fullName evidence="5">C2H2-type domain-containing protein</fullName>
    </recommendedName>
</protein>
<dbReference type="PROSITE" id="PS00028">
    <property type="entry name" value="ZINC_FINGER_C2H2_1"/>
    <property type="match status" value="1"/>
</dbReference>
<keyword evidence="2" id="KW-0863">Zinc-finger</keyword>
<comment type="caution">
    <text evidence="6">The sequence shown here is derived from an EMBL/GenBank/DDBJ whole genome shotgun (WGS) entry which is preliminary data.</text>
</comment>
<dbReference type="Proteomes" id="UP001165090">
    <property type="component" value="Unassembled WGS sequence"/>
</dbReference>
<keyword evidence="3" id="KW-0862">Zinc</keyword>
<evidence type="ECO:0000313" key="7">
    <source>
        <dbReference type="Proteomes" id="UP001165090"/>
    </source>
</evidence>
<sequence>MTFLQATVQVTDATAVWLGTGTNDGERRALLYALCSICNLIRFHPIPLENPLGKPSTMSNLEAVLVAKGLNADVARACSHLFGSYEEAFPYIDPPVIPGDIKEYYSLKYHRYYYHCTTSDTTTWELPPQLQLSEWMLDASISGQDVRTCRKLLSALLWAVQANAHKGAALWSALGLLGRLTGNIVSCGNTVEKYRTVNKSNPKIREALQVVHGGEAVLLAAGFVERPVGGSTLVFPAPGPEGEPDMRPLMAINSKIHQVVSRKGFTGMSRDSDDTGSTTRSRHAGLPGFRYQREIVECSCCGRPINDGSDRLVTRKHDAPRGEFRYECELCSGYNLCEECWDKFMSGTLVPSHPREHAFQTHHPKASQHNLHSNVSDSNPWGVLVAGGSAARARERLKHRTGL</sequence>